<feature type="domain" description="U-box" evidence="4">
    <location>
        <begin position="148"/>
        <end position="286"/>
    </location>
</feature>
<dbReference type="InterPro" id="IPR000225">
    <property type="entry name" value="Armadillo"/>
</dbReference>
<evidence type="ECO:0000313" key="5">
    <source>
        <dbReference type="EMBL" id="KAK9742546.1"/>
    </source>
</evidence>
<dbReference type="Proteomes" id="UP001443914">
    <property type="component" value="Unassembled WGS sequence"/>
</dbReference>
<evidence type="ECO:0000256" key="3">
    <source>
        <dbReference type="PROSITE-ProRule" id="PRU00259"/>
    </source>
</evidence>
<sequence>METKLSVDQVLNLMKSDAPDSIIIAAQEIRRLTKTSQRCRRQLCSAIPQLVTMLRVNSLDSAEFALLALLNLAVKDEQNKISIVALGALDPIIEFLQSRNGSLQEHDTASILTLSASSINKAAITSSGAIPLLVDVLETGTPQAKVDALFALYNLSTHSNNLDIILDSHPIPPMIDLLKTCNKSSKTAEKCTALLESLVKFEQGRNCFVSEEGGILAVVEVLESESIQSREHAVGALLTLCEIDRCKYRDLILREGVIPGLLELTVDGSPKSQKKAHQLLSLLRDSPYPRTELKPDTLENIVCNIISEIEGEDQSGKAKKMLAEMVQVSMEQSLRHLQQRALLQEVPSK</sequence>
<reference evidence="5" key="1">
    <citation type="submission" date="2024-03" db="EMBL/GenBank/DDBJ databases">
        <title>WGS assembly of Saponaria officinalis var. Norfolk2.</title>
        <authorList>
            <person name="Jenkins J."/>
            <person name="Shu S."/>
            <person name="Grimwood J."/>
            <person name="Barry K."/>
            <person name="Goodstein D."/>
            <person name="Schmutz J."/>
            <person name="Leebens-Mack J."/>
            <person name="Osbourn A."/>
        </authorList>
    </citation>
    <scope>NUCLEOTIDE SEQUENCE [LARGE SCALE GENOMIC DNA]</scope>
    <source>
        <strain evidence="5">JIC</strain>
    </source>
</reference>
<evidence type="ECO:0000259" key="4">
    <source>
        <dbReference type="Pfam" id="PF25598"/>
    </source>
</evidence>
<dbReference type="FunFam" id="1.25.10.10:FF:000300">
    <property type="entry name" value="U-box domain-containing protein 4"/>
    <property type="match status" value="1"/>
</dbReference>
<dbReference type="SUPFAM" id="SSF48371">
    <property type="entry name" value="ARM repeat"/>
    <property type="match status" value="1"/>
</dbReference>
<accession>A0AAW1M847</accession>
<dbReference type="SMART" id="SM00185">
    <property type="entry name" value="ARM"/>
    <property type="match status" value="4"/>
</dbReference>
<evidence type="ECO:0000313" key="6">
    <source>
        <dbReference type="Proteomes" id="UP001443914"/>
    </source>
</evidence>
<dbReference type="InterPro" id="IPR016024">
    <property type="entry name" value="ARM-type_fold"/>
</dbReference>
<dbReference type="PANTHER" id="PTHR23315">
    <property type="entry name" value="U BOX DOMAIN-CONTAINING"/>
    <property type="match status" value="1"/>
</dbReference>
<feature type="repeat" description="ARM" evidence="3">
    <location>
        <begin position="128"/>
        <end position="168"/>
    </location>
</feature>
<dbReference type="Gene3D" id="1.25.10.10">
    <property type="entry name" value="Leucine-rich Repeat Variant"/>
    <property type="match status" value="2"/>
</dbReference>
<gene>
    <name evidence="5" type="ORF">RND81_03G180700</name>
</gene>
<feature type="repeat" description="ARM" evidence="3">
    <location>
        <begin position="45"/>
        <end position="87"/>
    </location>
</feature>
<comment type="caution">
    <text evidence="5">The sequence shown here is derived from an EMBL/GenBank/DDBJ whole genome shotgun (WGS) entry which is preliminary data.</text>
</comment>
<name>A0AAW1M847_SAPOF</name>
<dbReference type="PROSITE" id="PS50176">
    <property type="entry name" value="ARM_REPEAT"/>
    <property type="match status" value="2"/>
</dbReference>
<dbReference type="EMBL" id="JBDFQZ010000003">
    <property type="protein sequence ID" value="KAK9742546.1"/>
    <property type="molecule type" value="Genomic_DNA"/>
</dbReference>
<dbReference type="AlphaFoldDB" id="A0AAW1M847"/>
<dbReference type="InterPro" id="IPR011989">
    <property type="entry name" value="ARM-like"/>
</dbReference>
<keyword evidence="6" id="KW-1185">Reference proteome</keyword>
<dbReference type="InterPro" id="IPR058678">
    <property type="entry name" value="ARM_PUB"/>
</dbReference>
<evidence type="ECO:0000256" key="2">
    <source>
        <dbReference type="ARBA" id="ARBA00022786"/>
    </source>
</evidence>
<dbReference type="Pfam" id="PF25598">
    <property type="entry name" value="ARM_PUB"/>
    <property type="match status" value="1"/>
</dbReference>
<keyword evidence="1" id="KW-0677">Repeat</keyword>
<protein>
    <recommendedName>
        <fullName evidence="4">U-box domain-containing protein</fullName>
    </recommendedName>
</protein>
<keyword evidence="2" id="KW-0833">Ubl conjugation pathway</keyword>
<evidence type="ECO:0000256" key="1">
    <source>
        <dbReference type="ARBA" id="ARBA00022737"/>
    </source>
</evidence>
<proteinExistence type="predicted"/>
<organism evidence="5 6">
    <name type="scientific">Saponaria officinalis</name>
    <name type="common">Common soapwort</name>
    <name type="synonym">Lychnis saponaria</name>
    <dbReference type="NCBI Taxonomy" id="3572"/>
    <lineage>
        <taxon>Eukaryota</taxon>
        <taxon>Viridiplantae</taxon>
        <taxon>Streptophyta</taxon>
        <taxon>Embryophyta</taxon>
        <taxon>Tracheophyta</taxon>
        <taxon>Spermatophyta</taxon>
        <taxon>Magnoliopsida</taxon>
        <taxon>eudicotyledons</taxon>
        <taxon>Gunneridae</taxon>
        <taxon>Pentapetalae</taxon>
        <taxon>Caryophyllales</taxon>
        <taxon>Caryophyllaceae</taxon>
        <taxon>Caryophylleae</taxon>
        <taxon>Saponaria</taxon>
    </lineage>
</organism>
<dbReference type="PANTHER" id="PTHR23315:SF65">
    <property type="entry name" value="ARM REPEAT SUPERFAMILY PROTEIN"/>
    <property type="match status" value="1"/>
</dbReference>